<dbReference type="InterPro" id="IPR036855">
    <property type="entry name" value="Znf_CCCH_sf"/>
</dbReference>
<feature type="region of interest" description="Disordered" evidence="5">
    <location>
        <begin position="1361"/>
        <end position="1546"/>
    </location>
</feature>
<dbReference type="SUPFAM" id="SSF56112">
    <property type="entry name" value="Protein kinase-like (PK-like)"/>
    <property type="match status" value="1"/>
</dbReference>
<accession>A0A086J7L2</accession>
<evidence type="ECO:0000259" key="6">
    <source>
        <dbReference type="PROSITE" id="PS50011"/>
    </source>
</evidence>
<feature type="compositionally biased region" description="Polar residues" evidence="5">
    <location>
        <begin position="249"/>
        <end position="266"/>
    </location>
</feature>
<dbReference type="Proteomes" id="UP000028828">
    <property type="component" value="Unassembled WGS sequence"/>
</dbReference>
<evidence type="ECO:0000313" key="8">
    <source>
        <dbReference type="EMBL" id="KFG28130.1"/>
    </source>
</evidence>
<keyword evidence="3 4" id="KW-0862">Zinc</keyword>
<dbReference type="SMART" id="SM00356">
    <property type="entry name" value="ZnF_C3H1"/>
    <property type="match status" value="2"/>
</dbReference>
<feature type="region of interest" description="Disordered" evidence="5">
    <location>
        <begin position="204"/>
        <end position="399"/>
    </location>
</feature>
<comment type="caution">
    <text evidence="8">The sequence shown here is derived from an EMBL/GenBank/DDBJ whole genome shotgun (WGS) entry which is preliminary data.</text>
</comment>
<dbReference type="PANTHER" id="PTHR14493">
    <property type="entry name" value="UNKEMPT FAMILY MEMBER"/>
    <property type="match status" value="1"/>
</dbReference>
<dbReference type="SMART" id="SM00220">
    <property type="entry name" value="S_TKc"/>
    <property type="match status" value="1"/>
</dbReference>
<dbReference type="InterPro" id="IPR000571">
    <property type="entry name" value="Znf_CCCH"/>
</dbReference>
<dbReference type="PROSITE" id="PS50011">
    <property type="entry name" value="PROTEIN_KINASE_DOM"/>
    <property type="match status" value="1"/>
</dbReference>
<keyword evidence="2 4" id="KW-0863">Zinc-finger</keyword>
<feature type="compositionally biased region" description="Polar residues" evidence="5">
    <location>
        <begin position="1502"/>
        <end position="1519"/>
    </location>
</feature>
<feature type="domain" description="C3H1-type" evidence="7">
    <location>
        <begin position="14"/>
        <end position="42"/>
    </location>
</feature>
<evidence type="ECO:0000256" key="3">
    <source>
        <dbReference type="ARBA" id="ARBA00022833"/>
    </source>
</evidence>
<dbReference type="InterPro" id="IPR045234">
    <property type="entry name" value="Unkempt-like"/>
</dbReference>
<evidence type="ECO:0000256" key="4">
    <source>
        <dbReference type="PROSITE-ProRule" id="PRU00723"/>
    </source>
</evidence>
<dbReference type="GO" id="GO:0004672">
    <property type="term" value="F:protein kinase activity"/>
    <property type="evidence" value="ECO:0007669"/>
    <property type="project" value="InterPro"/>
</dbReference>
<feature type="compositionally biased region" description="Basic and acidic residues" evidence="5">
    <location>
        <begin position="236"/>
        <end position="248"/>
    </location>
</feature>
<sequence>MALPPTLDDENLYKFRTKICERYVKQGRCEFADRCQYSHDLRWTRRPPWKYNYCPELCHDLQFVKDGRGRTIAKSSCKQKRNCKFAHTKEEQVYHPKMYKTIMCKQFQTNAWCDRYYCPFAHTLSELRPADLFYPPSKVVGSCDDQDALCPDIYLPSDKPHPRLRARFLAIMDSVGPGRAHHFGSTTESLANSNRTRHAYSDFISSHTPQSVLSDTRSPSNSARADSGTPPTLETTRVKNSGESRVQRQEQSLSYSAADASTSAHAQEQKRSGESAVEQKEQELQHERKDSGGVAVPDFRKSGARLQGSGPLKHPGQRTVIKDNHMSITIKSGGSILGNPGNPIPRRPRHGTNCPIPQLTTSPRVYTGKQSSQDCASNSAALEKEANRGGGSGGSLHTERLPLLPTSAVSTISDVARSPHAATPYVISSALQSKMMVEGSHTSYLQQGCQEHEKGCIHLERHVVTPPGLLPQSTIFGSDCCCSMVVPSVGMVPQPVREFLDHNSEHVTQEKMITTASVHSLAEPLDRCSFKCNVLPGDCDDQEALRRRACIERITSRTPAFSLSSQQSQFGGLKQLADDIYFWSEPLGQCRDDPSVLVFPGVVLGPNKQLRERVAIKQVPVVVTSRMRDSFAELEQFVHVHDPLIVNTKGVYCMHNDDDEGMSLMFVLEKCDGCLSDLIAVSDLGERCLQEPLPPQGMTEMLSHLLSGVLKIQQYGHSAHMRIHPGNIMLTQNFELKVGDCAGKIRYLSIFDLLHAGVQGARNARELIHWILNSPQEAAWLAPEFIRSLIHIAQQISVLIHQYEALPPESRKNVRFSVLADNMKWPSSFLQKADAWSTGATLFYIVSGGIHPYGDTSDRSIITHILEDRKVNLEKIRESPLLHDLVEGLLASDPDKRTSLSQALCHAAFWKMGETEHFLRAFQASVEANPESCMVLALSDPISWISSLASAASPLFSLLVSYLTSPSCLSLLISSLRVENSVSFLLFLALLSADSRLPEQERRSLVSSAILLHPSAFLKAVRLLLFTRIPENPAEFVISRNSTYVKQYLGDGSGDAEPACKRAAVGISLFGAPQSETVAEGMKHAVRHTSGEGQQGLLGALPSGSRPASAPAFVSMHRMGFPASAAPVTASEGSFECYVPSETHHSQTEDCQRPPPPPPAVSAHVLPPQEFTHVQSISTDCAGIPSHFTRCSNHPHGVPSPSSLTGERPVNCCVPSRNLVPTMGSCVEPKQVHPTMIPQVRALMNAARAMMQPTDQAKIRATQEMNVTAALPVGKKDACNWLQQVKPQSVSDQSATISLAGTSDGLALAVQHSKVPVDLDQQTTELQTLQSQTASVKNRSVHEAGMNRTSAGLSWRLSASEYGGQNSQERSGDGMRKGSEVLKDDSKHTKRGSGSAPKASSRGVKSAPKPVVARSDRNSGPCQNATGKQTSNDEKLADSKGLPICASKRVTVVEPRQRPNPAANTKPEPPQDFRGTLKRETDDNANQSDVFASRQGHREGTSSDQVSSESAKGMSSPQGSAHDFEGGVRGTAVIPPSSSSALSSAPDACFVQQNDMAHVNDITQLLGTPN</sequence>
<dbReference type="VEuPathDB" id="ToxoDB:TGP89_266785"/>
<dbReference type="Gene3D" id="4.10.1000.10">
    <property type="entry name" value="Zinc finger, CCCH-type"/>
    <property type="match status" value="1"/>
</dbReference>
<feature type="compositionally biased region" description="Basic and acidic residues" evidence="5">
    <location>
        <begin position="1370"/>
        <end position="1387"/>
    </location>
</feature>
<protein>
    <submittedName>
        <fullName evidence="8">Zinc finger (CCCH type) motif-containing protein</fullName>
    </submittedName>
</protein>
<evidence type="ECO:0000256" key="5">
    <source>
        <dbReference type="SAM" id="MobiDB-lite"/>
    </source>
</evidence>
<dbReference type="SUPFAM" id="SSF90229">
    <property type="entry name" value="CCCH zinc finger"/>
    <property type="match status" value="1"/>
</dbReference>
<name>A0A086J7L2_TOXGO</name>
<feature type="domain" description="C3H1-type" evidence="7">
    <location>
        <begin position="98"/>
        <end position="125"/>
    </location>
</feature>
<organism evidence="8 9">
    <name type="scientific">Toxoplasma gondii p89</name>
    <dbReference type="NCBI Taxonomy" id="943119"/>
    <lineage>
        <taxon>Eukaryota</taxon>
        <taxon>Sar</taxon>
        <taxon>Alveolata</taxon>
        <taxon>Apicomplexa</taxon>
        <taxon>Conoidasida</taxon>
        <taxon>Coccidia</taxon>
        <taxon>Eucoccidiorida</taxon>
        <taxon>Eimeriorina</taxon>
        <taxon>Sarcocystidae</taxon>
        <taxon>Toxoplasma</taxon>
    </lineage>
</organism>
<feature type="compositionally biased region" description="Polar residues" evidence="5">
    <location>
        <begin position="1418"/>
        <end position="1430"/>
    </location>
</feature>
<evidence type="ECO:0000313" key="9">
    <source>
        <dbReference type="Proteomes" id="UP000028828"/>
    </source>
</evidence>
<feature type="zinc finger region" description="C3H1-type" evidence="4">
    <location>
        <begin position="98"/>
        <end position="125"/>
    </location>
</feature>
<dbReference type="Gene3D" id="1.10.510.10">
    <property type="entry name" value="Transferase(Phosphotransferase) domain 1"/>
    <property type="match status" value="2"/>
</dbReference>
<feature type="compositionally biased region" description="Polar residues" evidence="5">
    <location>
        <begin position="204"/>
        <end position="235"/>
    </location>
</feature>
<evidence type="ECO:0000256" key="2">
    <source>
        <dbReference type="ARBA" id="ARBA00022771"/>
    </source>
</evidence>
<evidence type="ECO:0000256" key="1">
    <source>
        <dbReference type="ARBA" id="ARBA00022723"/>
    </source>
</evidence>
<reference evidence="8 9" key="1">
    <citation type="submission" date="2014-03" db="EMBL/GenBank/DDBJ databases">
        <authorList>
            <person name="Sibley D."/>
            <person name="Venepally P."/>
            <person name="Karamycheva S."/>
            <person name="Hadjithomas M."/>
            <person name="Khan A."/>
            <person name="Brunk B."/>
            <person name="Roos D."/>
            <person name="Caler E."/>
            <person name="Lorenzi H."/>
        </authorList>
    </citation>
    <scope>NUCLEOTIDE SEQUENCE [LARGE SCALE GENOMIC DNA]</scope>
    <source>
        <strain evidence="9">p89</strain>
    </source>
</reference>
<feature type="compositionally biased region" description="Low complexity" evidence="5">
    <location>
        <begin position="1535"/>
        <end position="1546"/>
    </location>
</feature>
<feature type="compositionally biased region" description="Basic and acidic residues" evidence="5">
    <location>
        <begin position="267"/>
        <end position="291"/>
    </location>
</feature>
<dbReference type="EMBL" id="AEYI02002480">
    <property type="protein sequence ID" value="KFG28130.1"/>
    <property type="molecule type" value="Genomic_DNA"/>
</dbReference>
<dbReference type="Gene3D" id="3.30.1370.210">
    <property type="match status" value="1"/>
</dbReference>
<dbReference type="InterPro" id="IPR000719">
    <property type="entry name" value="Prot_kinase_dom"/>
</dbReference>
<dbReference type="OrthoDB" id="329865at2759"/>
<feature type="domain" description="Protein kinase" evidence="6">
    <location>
        <begin position="581"/>
        <end position="909"/>
    </location>
</feature>
<gene>
    <name evidence="8" type="ORF">TGP89_266785</name>
</gene>
<dbReference type="PROSITE" id="PS50103">
    <property type="entry name" value="ZF_C3H1"/>
    <property type="match status" value="2"/>
</dbReference>
<dbReference type="GO" id="GO:0008270">
    <property type="term" value="F:zinc ion binding"/>
    <property type="evidence" value="ECO:0007669"/>
    <property type="project" value="UniProtKB-KW"/>
</dbReference>
<evidence type="ECO:0000259" key="7">
    <source>
        <dbReference type="PROSITE" id="PS50103"/>
    </source>
</evidence>
<keyword evidence="1 4" id="KW-0479">Metal-binding</keyword>
<feature type="compositionally biased region" description="Polar residues" evidence="5">
    <location>
        <begin position="358"/>
        <end position="380"/>
    </location>
</feature>
<feature type="region of interest" description="Disordered" evidence="5">
    <location>
        <begin position="1330"/>
        <end position="1349"/>
    </location>
</feature>
<feature type="compositionally biased region" description="Basic and acidic residues" evidence="5">
    <location>
        <begin position="1469"/>
        <end position="1482"/>
    </location>
</feature>
<proteinExistence type="predicted"/>
<dbReference type="PANTHER" id="PTHR14493:SF50">
    <property type="entry name" value="RING FINGER PROTEIN UNKEMPT"/>
    <property type="match status" value="1"/>
</dbReference>
<dbReference type="GO" id="GO:0005524">
    <property type="term" value="F:ATP binding"/>
    <property type="evidence" value="ECO:0007669"/>
    <property type="project" value="InterPro"/>
</dbReference>
<feature type="zinc finger region" description="C3H1-type" evidence="4">
    <location>
        <begin position="14"/>
        <end position="42"/>
    </location>
</feature>
<dbReference type="InterPro" id="IPR011009">
    <property type="entry name" value="Kinase-like_dom_sf"/>
</dbReference>